<feature type="domain" description="Serine aminopeptidase S33" evidence="9">
    <location>
        <begin position="185"/>
        <end position="307"/>
    </location>
</feature>
<feature type="region of interest" description="Disordered" evidence="7">
    <location>
        <begin position="1"/>
        <end position="30"/>
    </location>
</feature>
<dbReference type="InterPro" id="IPR022742">
    <property type="entry name" value="Hydrolase_4"/>
</dbReference>
<dbReference type="OrthoDB" id="9974421at2759"/>
<dbReference type="GO" id="GO:0016787">
    <property type="term" value="F:hydrolase activity"/>
    <property type="evidence" value="ECO:0007669"/>
    <property type="project" value="UniProtKB-KW"/>
</dbReference>
<dbReference type="PANTHER" id="PTHR11005">
    <property type="entry name" value="LYSOSOMAL ACID LIPASE-RELATED"/>
    <property type="match status" value="1"/>
</dbReference>
<dbReference type="InterPro" id="IPR029058">
    <property type="entry name" value="AB_hydrolase_fold"/>
</dbReference>
<keyword evidence="4" id="KW-0442">Lipid degradation</keyword>
<evidence type="ECO:0000313" key="11">
    <source>
        <dbReference type="Proteomes" id="UP000291343"/>
    </source>
</evidence>
<accession>A0A482WV34</accession>
<evidence type="ECO:0000313" key="10">
    <source>
        <dbReference type="EMBL" id="RZF37374.1"/>
    </source>
</evidence>
<dbReference type="EMBL" id="QKKF02024593">
    <property type="protein sequence ID" value="RZF37374.1"/>
    <property type="molecule type" value="Genomic_DNA"/>
</dbReference>
<dbReference type="STRING" id="195883.A0A482WV34"/>
<dbReference type="SMR" id="A0A482WV34"/>
<proteinExistence type="inferred from homology"/>
<dbReference type="GO" id="GO:0016042">
    <property type="term" value="P:lipid catabolic process"/>
    <property type="evidence" value="ECO:0007669"/>
    <property type="project" value="UniProtKB-KW"/>
</dbReference>
<dbReference type="SUPFAM" id="SSF53474">
    <property type="entry name" value="alpha/beta-Hydrolases"/>
    <property type="match status" value="1"/>
</dbReference>
<keyword evidence="11" id="KW-1185">Reference proteome</keyword>
<name>A0A482WV34_LAOST</name>
<comment type="caution">
    <text evidence="10">The sequence shown here is derived from an EMBL/GenBank/DDBJ whole genome shotgun (WGS) entry which is preliminary data.</text>
</comment>
<dbReference type="InterPro" id="IPR006693">
    <property type="entry name" value="AB_hydrolase_lipase"/>
</dbReference>
<evidence type="ECO:0000256" key="7">
    <source>
        <dbReference type="SAM" id="MobiDB-lite"/>
    </source>
</evidence>
<dbReference type="AlphaFoldDB" id="A0A482WV34"/>
<sequence length="477" mass="54385">MREEQSRVLHATQISEHSDKNRLKSSVNPPRTRFSQGTRLTFLPCASFALLCLFCSLHSAEGIVPFFLPGWLERIRAGLYRTTQPTQIARRHTINDVLEDAELTTPELIRKYGYESETHNVETEDGYHLTLHRIPRGLTDVDETEQSINGTLNTPRPAVFLQHCILCSSSVFVLMGPKKGLGFLLADQGYDVWMGNARGTIYSRGHTNMSTSSKAYWKFSWHEMGVYDLPASIDYILRETEQKKLFYIGHSMGTTMMYVLLSVRPEYNRKLRLMVSLSPVAFMSNIKSPLFRIIYGPISNAMNTVGVHEFIPGNTAVTTLGRQLCQERALTSTICSNILFLIAGYDSRQLNRTMLPVIFGHLPDSTSTNSMMHYGQSVQTGDFKWFDYGQKTNMKIYRQEKPPPYRLSKITAPVALFFSDNDWLADKKDIGKLAKKLKNIVSAYRVPLDSFNHMDYLFAMDVKKLVYDNVLTLLSNY</sequence>
<organism evidence="10 11">
    <name type="scientific">Laodelphax striatellus</name>
    <name type="common">Small brown planthopper</name>
    <name type="synonym">Delphax striatella</name>
    <dbReference type="NCBI Taxonomy" id="195883"/>
    <lineage>
        <taxon>Eukaryota</taxon>
        <taxon>Metazoa</taxon>
        <taxon>Ecdysozoa</taxon>
        <taxon>Arthropoda</taxon>
        <taxon>Hexapoda</taxon>
        <taxon>Insecta</taxon>
        <taxon>Pterygota</taxon>
        <taxon>Neoptera</taxon>
        <taxon>Paraneoptera</taxon>
        <taxon>Hemiptera</taxon>
        <taxon>Auchenorrhyncha</taxon>
        <taxon>Fulgoroidea</taxon>
        <taxon>Delphacidae</taxon>
        <taxon>Criomorphinae</taxon>
        <taxon>Laodelphax</taxon>
    </lineage>
</organism>
<evidence type="ECO:0000256" key="2">
    <source>
        <dbReference type="ARBA" id="ARBA00022729"/>
    </source>
</evidence>
<keyword evidence="5" id="KW-0443">Lipid metabolism</keyword>
<dbReference type="Proteomes" id="UP000291343">
    <property type="component" value="Unassembled WGS sequence"/>
</dbReference>
<dbReference type="FunFam" id="3.40.50.1820:FF:000021">
    <property type="entry name" value="Lipase"/>
    <property type="match status" value="1"/>
</dbReference>
<dbReference type="FunCoup" id="A0A482WV34">
    <property type="interactions" value="85"/>
</dbReference>
<keyword evidence="2" id="KW-0732">Signal</keyword>
<dbReference type="Pfam" id="PF12146">
    <property type="entry name" value="Hydrolase_4"/>
    <property type="match status" value="1"/>
</dbReference>
<reference evidence="10 11" key="1">
    <citation type="journal article" date="2017" name="Gigascience">
        <title>Genome sequence of the small brown planthopper, Laodelphax striatellus.</title>
        <authorList>
            <person name="Zhu J."/>
            <person name="Jiang F."/>
            <person name="Wang X."/>
            <person name="Yang P."/>
            <person name="Bao Y."/>
            <person name="Zhao W."/>
            <person name="Wang W."/>
            <person name="Lu H."/>
            <person name="Wang Q."/>
            <person name="Cui N."/>
            <person name="Li J."/>
            <person name="Chen X."/>
            <person name="Luo L."/>
            <person name="Yu J."/>
            <person name="Kang L."/>
            <person name="Cui F."/>
        </authorList>
    </citation>
    <scope>NUCLEOTIDE SEQUENCE [LARGE SCALE GENOMIC DNA]</scope>
    <source>
        <strain evidence="10">Lst14</strain>
    </source>
</reference>
<evidence type="ECO:0000259" key="9">
    <source>
        <dbReference type="Pfam" id="PF12146"/>
    </source>
</evidence>
<evidence type="ECO:0000259" key="8">
    <source>
        <dbReference type="Pfam" id="PF04083"/>
    </source>
</evidence>
<dbReference type="InParanoid" id="A0A482WV34"/>
<comment type="similarity">
    <text evidence="1">Belongs to the AB hydrolase superfamily. Lipase family.</text>
</comment>
<dbReference type="Gene3D" id="3.40.50.1820">
    <property type="entry name" value="alpha/beta hydrolase"/>
    <property type="match status" value="1"/>
</dbReference>
<dbReference type="Pfam" id="PF04083">
    <property type="entry name" value="Abhydro_lipase"/>
    <property type="match status" value="1"/>
</dbReference>
<gene>
    <name evidence="10" type="ORF">LSTR_LSTR009725</name>
</gene>
<evidence type="ECO:0000256" key="3">
    <source>
        <dbReference type="ARBA" id="ARBA00022801"/>
    </source>
</evidence>
<evidence type="ECO:0008006" key="12">
    <source>
        <dbReference type="Google" id="ProtNLM"/>
    </source>
</evidence>
<evidence type="ECO:0000256" key="6">
    <source>
        <dbReference type="ARBA" id="ARBA00023180"/>
    </source>
</evidence>
<evidence type="ECO:0000256" key="5">
    <source>
        <dbReference type="ARBA" id="ARBA00023098"/>
    </source>
</evidence>
<feature type="domain" description="Partial AB-hydrolase lipase" evidence="8">
    <location>
        <begin position="106"/>
        <end position="175"/>
    </location>
</feature>
<protein>
    <recommendedName>
        <fullName evidence="12">Partial AB-hydrolase lipase domain-containing protein</fullName>
    </recommendedName>
</protein>
<evidence type="ECO:0000256" key="1">
    <source>
        <dbReference type="ARBA" id="ARBA00010701"/>
    </source>
</evidence>
<keyword evidence="3" id="KW-0378">Hydrolase</keyword>
<evidence type="ECO:0000256" key="4">
    <source>
        <dbReference type="ARBA" id="ARBA00022963"/>
    </source>
</evidence>
<keyword evidence="6" id="KW-0325">Glycoprotein</keyword>